<evidence type="ECO:0000313" key="10">
    <source>
        <dbReference type="Proteomes" id="UP000034531"/>
    </source>
</evidence>
<feature type="binding site" evidence="6">
    <location>
        <position position="234"/>
    </location>
    <ligand>
        <name>a divalent metal cation</name>
        <dbReference type="ChEBI" id="CHEBI:60240"/>
        <label>1</label>
    </ligand>
</feature>
<evidence type="ECO:0000256" key="3">
    <source>
        <dbReference type="ARBA" id="ARBA00022670"/>
    </source>
</evidence>
<keyword evidence="3 6" id="KW-0645">Protease</keyword>
<dbReference type="Proteomes" id="UP000034531">
    <property type="component" value="Unassembled WGS sequence"/>
</dbReference>
<feature type="binding site" evidence="6">
    <location>
        <position position="170"/>
    </location>
    <ligand>
        <name>a divalent metal cation</name>
        <dbReference type="ChEBI" id="CHEBI:60240"/>
        <label>2</label>
        <note>catalytic</note>
    </ligand>
</feature>
<dbReference type="InterPro" id="IPR036005">
    <property type="entry name" value="Creatinase/aminopeptidase-like"/>
</dbReference>
<dbReference type="InterPro" id="IPR002467">
    <property type="entry name" value="Pept_M24A_MAP1"/>
</dbReference>
<comment type="subunit">
    <text evidence="6">Monomer.</text>
</comment>
<dbReference type="SUPFAM" id="SSF55920">
    <property type="entry name" value="Creatinase/aminopeptidase"/>
    <property type="match status" value="1"/>
</dbReference>
<feature type="binding site" evidence="6">
    <location>
        <position position="234"/>
    </location>
    <ligand>
        <name>a divalent metal cation</name>
        <dbReference type="ChEBI" id="CHEBI:60240"/>
        <label>2</label>
        <note>catalytic</note>
    </ligand>
</feature>
<proteinExistence type="inferred from homology"/>
<dbReference type="NCBIfam" id="TIGR00500">
    <property type="entry name" value="met_pdase_I"/>
    <property type="match status" value="1"/>
</dbReference>
<evidence type="ECO:0000256" key="7">
    <source>
        <dbReference type="RuleBase" id="RU003653"/>
    </source>
</evidence>
<dbReference type="PATRIC" id="fig|1618405.3.peg.776"/>
<dbReference type="AlphaFoldDB" id="A0A0G0UHC6"/>
<dbReference type="GO" id="GO:0005829">
    <property type="term" value="C:cytosol"/>
    <property type="evidence" value="ECO:0007669"/>
    <property type="project" value="TreeGrafter"/>
</dbReference>
<evidence type="ECO:0000259" key="8">
    <source>
        <dbReference type="Pfam" id="PF00557"/>
    </source>
</evidence>
<feature type="binding site" evidence="6">
    <location>
        <position position="107"/>
    </location>
    <ligand>
        <name>a divalent metal cation</name>
        <dbReference type="ChEBI" id="CHEBI:60240"/>
        <label>1</label>
    </ligand>
</feature>
<comment type="caution">
    <text evidence="9">The sequence shown here is derived from an EMBL/GenBank/DDBJ whole genome shotgun (WGS) entry which is preliminary data.</text>
</comment>
<dbReference type="GO" id="GO:0070006">
    <property type="term" value="F:metalloaminopeptidase activity"/>
    <property type="evidence" value="ECO:0007669"/>
    <property type="project" value="UniProtKB-UniRule"/>
</dbReference>
<feature type="domain" description="Peptidase M24" evidence="8">
    <location>
        <begin position="13"/>
        <end position="217"/>
    </location>
</feature>
<dbReference type="HAMAP" id="MF_01974">
    <property type="entry name" value="MetAP_1"/>
    <property type="match status" value="1"/>
</dbReference>
<keyword evidence="5 6" id="KW-0378">Hydrolase</keyword>
<sequence>MKSNWIKSEKEVELMKKSGQIAAYALKKVRENIKPGISCKFLDDIAQREIEKLGATPSFMTVENYQYTICTTINEQVVHGIPTDRILKSGDIIGIDIGALYKGFHSDLAITVPVGDVSSDIRNFLSCGENALKKAIKKAMPGNKIGDVSSSIQGSVETAGYSIVKELTGHGVGKMLHEEPFIPGFGKPHSGPVIAENMTIAIEVIYTNGSGEIGLEKDNWTITTADGSLGGLFEQTVLTSKSGPVVLTPYM</sequence>
<protein>
    <recommendedName>
        <fullName evidence="6 7">Methionine aminopeptidase</fullName>
        <shortName evidence="6">MAP</shortName>
        <shortName evidence="6">MetAP</shortName>
        <ecNumber evidence="6 7">3.4.11.18</ecNumber>
    </recommendedName>
    <alternativeName>
        <fullName evidence="6">Peptidase M</fullName>
    </alternativeName>
</protein>
<feature type="binding site" evidence="6">
    <location>
        <position position="177"/>
    </location>
    <ligand>
        <name>substrate</name>
    </ligand>
</feature>
<dbReference type="Pfam" id="PF00557">
    <property type="entry name" value="Peptidase_M24"/>
    <property type="match status" value="1"/>
</dbReference>
<evidence type="ECO:0000256" key="6">
    <source>
        <dbReference type="HAMAP-Rule" id="MF_01974"/>
    </source>
</evidence>
<feature type="binding site" evidence="6">
    <location>
        <position position="203"/>
    </location>
    <ligand>
        <name>a divalent metal cation</name>
        <dbReference type="ChEBI" id="CHEBI:60240"/>
        <label>2</label>
        <note>catalytic</note>
    </ligand>
</feature>
<dbReference type="PRINTS" id="PR00599">
    <property type="entry name" value="MAPEPTIDASE"/>
</dbReference>
<reference evidence="9 10" key="1">
    <citation type="journal article" date="2015" name="Nature">
        <title>rRNA introns, odd ribosomes, and small enigmatic genomes across a large radiation of phyla.</title>
        <authorList>
            <person name="Brown C.T."/>
            <person name="Hug L.A."/>
            <person name="Thomas B.C."/>
            <person name="Sharon I."/>
            <person name="Castelle C.J."/>
            <person name="Singh A."/>
            <person name="Wilkins M.J."/>
            <person name="Williams K.H."/>
            <person name="Banfield J.F."/>
        </authorList>
    </citation>
    <scope>NUCLEOTIDE SEQUENCE [LARGE SCALE GENOMIC DNA]</scope>
</reference>
<dbReference type="GO" id="GO:0004239">
    <property type="term" value="F:initiator methionyl aminopeptidase activity"/>
    <property type="evidence" value="ECO:0007669"/>
    <property type="project" value="UniProtKB-UniRule"/>
</dbReference>
<dbReference type="EC" id="3.4.11.18" evidence="6 7"/>
<dbReference type="Gene3D" id="3.90.230.10">
    <property type="entry name" value="Creatinase/methionine aminopeptidase superfamily"/>
    <property type="match status" value="1"/>
</dbReference>
<organism evidence="9 10">
    <name type="scientific">Candidatus Curtissbacteria bacterium GW2011_GWA1_40_16</name>
    <dbReference type="NCBI Taxonomy" id="1618405"/>
    <lineage>
        <taxon>Bacteria</taxon>
        <taxon>Candidatus Curtissiibacteriota</taxon>
    </lineage>
</organism>
<comment type="catalytic activity">
    <reaction evidence="6 7">
        <text>Release of N-terminal amino acids, preferentially methionine, from peptides and arylamides.</text>
        <dbReference type="EC" id="3.4.11.18"/>
    </reaction>
</comment>
<evidence type="ECO:0000256" key="2">
    <source>
        <dbReference type="ARBA" id="ARBA00022438"/>
    </source>
</evidence>
<dbReference type="GO" id="GO:0006508">
    <property type="term" value="P:proteolysis"/>
    <property type="evidence" value="ECO:0007669"/>
    <property type="project" value="UniProtKB-KW"/>
</dbReference>
<gene>
    <name evidence="6" type="primary">map</name>
    <name evidence="9" type="ORF">UT84_C0024G0003</name>
</gene>
<dbReference type="InterPro" id="IPR000994">
    <property type="entry name" value="Pept_M24"/>
</dbReference>
<feature type="binding site" evidence="6">
    <location>
        <position position="107"/>
    </location>
    <ligand>
        <name>a divalent metal cation</name>
        <dbReference type="ChEBI" id="CHEBI:60240"/>
        <label>2</label>
        <note>catalytic</note>
    </ligand>
</feature>
<evidence type="ECO:0000256" key="5">
    <source>
        <dbReference type="ARBA" id="ARBA00022801"/>
    </source>
</evidence>
<evidence type="ECO:0000256" key="4">
    <source>
        <dbReference type="ARBA" id="ARBA00022723"/>
    </source>
</evidence>
<feature type="binding site" evidence="6">
    <location>
        <position position="96"/>
    </location>
    <ligand>
        <name>a divalent metal cation</name>
        <dbReference type="ChEBI" id="CHEBI:60240"/>
        <label>1</label>
    </ligand>
</feature>
<keyword evidence="4 6" id="KW-0479">Metal-binding</keyword>
<keyword evidence="2 6" id="KW-0031">Aminopeptidase</keyword>
<feature type="binding site" evidence="6">
    <location>
        <position position="79"/>
    </location>
    <ligand>
        <name>substrate</name>
    </ligand>
</feature>
<comment type="cofactor">
    <cofactor evidence="6">
        <name>Co(2+)</name>
        <dbReference type="ChEBI" id="CHEBI:48828"/>
    </cofactor>
    <cofactor evidence="6">
        <name>Zn(2+)</name>
        <dbReference type="ChEBI" id="CHEBI:29105"/>
    </cofactor>
    <cofactor evidence="6">
        <name>Mn(2+)</name>
        <dbReference type="ChEBI" id="CHEBI:29035"/>
    </cofactor>
    <cofactor evidence="6">
        <name>Fe(2+)</name>
        <dbReference type="ChEBI" id="CHEBI:29033"/>
    </cofactor>
    <text evidence="6">Binds 2 divalent metal cations per subunit. Has a high-affinity and a low affinity metal-binding site. The true nature of the physiological cofactor is under debate. The enzyme is active with cobalt, zinc, manganese or divalent iron ions. Most likely, methionine aminopeptidases function as mononuclear Fe(2+)-metalloproteases under physiological conditions, and the catalytically relevant metal-binding site has been assigned to the histidine-containing high-affinity site.</text>
</comment>
<dbReference type="PANTHER" id="PTHR43330">
    <property type="entry name" value="METHIONINE AMINOPEPTIDASE"/>
    <property type="match status" value="1"/>
</dbReference>
<accession>A0A0G0UHC6</accession>
<dbReference type="EMBL" id="LBYI01000024">
    <property type="protein sequence ID" value="KKR49552.1"/>
    <property type="molecule type" value="Genomic_DNA"/>
</dbReference>
<dbReference type="PANTHER" id="PTHR43330:SF27">
    <property type="entry name" value="METHIONINE AMINOPEPTIDASE"/>
    <property type="match status" value="1"/>
</dbReference>
<name>A0A0G0UHC6_9BACT</name>
<dbReference type="InterPro" id="IPR001714">
    <property type="entry name" value="Pept_M24_MAP"/>
</dbReference>
<evidence type="ECO:0000256" key="1">
    <source>
        <dbReference type="ARBA" id="ARBA00002521"/>
    </source>
</evidence>
<comment type="function">
    <text evidence="1 6">Removes the N-terminal methionine from nascent proteins. The N-terminal methionine is often cleaved when the second residue in the primary sequence is small and uncharged (Met-Ala-, Cys, Gly, Pro, Ser, Thr, or Val). Requires deformylation of the N(alpha)-formylated initiator methionine before it can be hydrolyzed.</text>
</comment>
<dbReference type="GO" id="GO:0046872">
    <property type="term" value="F:metal ion binding"/>
    <property type="evidence" value="ECO:0007669"/>
    <property type="project" value="UniProtKB-UniRule"/>
</dbReference>
<evidence type="ECO:0000313" key="9">
    <source>
        <dbReference type="EMBL" id="KKR49552.1"/>
    </source>
</evidence>
<dbReference type="CDD" id="cd01086">
    <property type="entry name" value="MetAP1"/>
    <property type="match status" value="1"/>
</dbReference>
<comment type="similarity">
    <text evidence="6">Belongs to the peptidase M24A family. Methionine aminopeptidase type 1 subfamily.</text>
</comment>